<reference evidence="3" key="2">
    <citation type="journal article" date="2018" name="ISME J.">
        <title>A dynamic microbial community with high functional redundancy inhabits the cold, oxic subseafloor aquifer.</title>
        <authorList>
            <person name="Tully B.J."/>
            <person name="Wheat C.G."/>
            <person name="Glazer B.T."/>
            <person name="Huber J.A."/>
        </authorList>
    </citation>
    <scope>NUCLEOTIDE SEQUENCE</scope>
    <source>
        <strain evidence="3">NORP83</strain>
    </source>
</reference>
<keyword evidence="1" id="KW-0378">Hydrolase</keyword>
<sequence>MHTETIAVDNAQLEIYLLKESQEFQTGKSRPAIIICPGGAYLGTADREAEPVALWFAARGYQVFVLRYSTRVALPRPMIELAKAISLIRSKSKEWHIDPDDISICGFSAGGHLCSHYATHWQLDDWLDQAADDKKNRRPNAVILCYPLIDLHMINQQQVEIDQQEVDMRTMMLEYTLADNHQPDQISRWRNDLAVTKYTPRTFIWHTADDELVPALNSLRFAVALQEHNVSYELHIFEHGVHGLSLATSTSDEKGEFENADVAVWAELADRFLKRK</sequence>
<dbReference type="InterPro" id="IPR050300">
    <property type="entry name" value="GDXG_lipolytic_enzyme"/>
</dbReference>
<protein>
    <submittedName>
        <fullName evidence="3">Acetylesterase</fullName>
    </submittedName>
</protein>
<feature type="domain" description="BD-FAE-like" evidence="2">
    <location>
        <begin position="26"/>
        <end position="223"/>
    </location>
</feature>
<dbReference type="InterPro" id="IPR029058">
    <property type="entry name" value="AB_hydrolase_fold"/>
</dbReference>
<dbReference type="EMBL" id="NVUS01000022">
    <property type="protein sequence ID" value="PCI98301.1"/>
    <property type="molecule type" value="Genomic_DNA"/>
</dbReference>
<dbReference type="GO" id="GO:0016787">
    <property type="term" value="F:hydrolase activity"/>
    <property type="evidence" value="ECO:0007669"/>
    <property type="project" value="UniProtKB-KW"/>
</dbReference>
<dbReference type="AlphaFoldDB" id="A0A2A4YUA6"/>
<dbReference type="PANTHER" id="PTHR48081:SF6">
    <property type="entry name" value="PEPTIDASE S9 PROLYL OLIGOPEPTIDASE CATALYTIC DOMAIN-CONTAINING PROTEIN"/>
    <property type="match status" value="1"/>
</dbReference>
<evidence type="ECO:0000313" key="3">
    <source>
        <dbReference type="EMBL" id="PCI98301.1"/>
    </source>
</evidence>
<dbReference type="Gene3D" id="3.40.50.1820">
    <property type="entry name" value="alpha/beta hydrolase"/>
    <property type="match status" value="1"/>
</dbReference>
<proteinExistence type="predicted"/>
<name>A0A2A4YUA6_9PROT</name>
<reference key="1">
    <citation type="submission" date="2017-08" db="EMBL/GenBank/DDBJ databases">
        <title>A dynamic microbial community with high functional redundancy inhabits the cold, oxic subseafloor aquifer.</title>
        <authorList>
            <person name="Tully B.J."/>
            <person name="Wheat C.G."/>
            <person name="Glazer B.T."/>
            <person name="Huber J.A."/>
        </authorList>
    </citation>
    <scope>NUCLEOTIDE SEQUENCE [LARGE SCALE GENOMIC DNA]</scope>
</reference>
<gene>
    <name evidence="3" type="ORF">COB13_13805</name>
</gene>
<evidence type="ECO:0000259" key="2">
    <source>
        <dbReference type="Pfam" id="PF20434"/>
    </source>
</evidence>
<accession>A0A2A4YUA6</accession>
<dbReference type="InterPro" id="IPR049492">
    <property type="entry name" value="BD-FAE-like_dom"/>
</dbReference>
<dbReference type="Pfam" id="PF20434">
    <property type="entry name" value="BD-FAE"/>
    <property type="match status" value="1"/>
</dbReference>
<dbReference type="PANTHER" id="PTHR48081">
    <property type="entry name" value="AB HYDROLASE SUPERFAMILY PROTEIN C4A8.06C"/>
    <property type="match status" value="1"/>
</dbReference>
<organism evidence="3">
    <name type="scientific">OCS116 cluster bacterium</name>
    <dbReference type="NCBI Taxonomy" id="2030921"/>
    <lineage>
        <taxon>Bacteria</taxon>
        <taxon>Pseudomonadati</taxon>
        <taxon>Pseudomonadota</taxon>
        <taxon>Alphaproteobacteria</taxon>
        <taxon>OCS116 cluster</taxon>
    </lineage>
</organism>
<dbReference type="SUPFAM" id="SSF53474">
    <property type="entry name" value="alpha/beta-Hydrolases"/>
    <property type="match status" value="1"/>
</dbReference>
<comment type="caution">
    <text evidence="3">The sequence shown here is derived from an EMBL/GenBank/DDBJ whole genome shotgun (WGS) entry which is preliminary data.</text>
</comment>
<evidence type="ECO:0000256" key="1">
    <source>
        <dbReference type="ARBA" id="ARBA00022801"/>
    </source>
</evidence>